<dbReference type="EMBL" id="JBJQND010000014">
    <property type="protein sequence ID" value="KAL3856001.1"/>
    <property type="molecule type" value="Genomic_DNA"/>
</dbReference>
<accession>A0ABD3V468</accession>
<reference evidence="1 2" key="1">
    <citation type="submission" date="2024-11" db="EMBL/GenBank/DDBJ databases">
        <title>Chromosome-level genome assembly of the freshwater bivalve Anodonta woodiana.</title>
        <authorList>
            <person name="Chen X."/>
        </authorList>
    </citation>
    <scope>NUCLEOTIDE SEQUENCE [LARGE SCALE GENOMIC DNA]</scope>
    <source>
        <strain evidence="1">MN2024</strain>
        <tissue evidence="1">Gills</tissue>
    </source>
</reference>
<evidence type="ECO:0000313" key="1">
    <source>
        <dbReference type="EMBL" id="KAL3856001.1"/>
    </source>
</evidence>
<gene>
    <name evidence="1" type="ORF">ACJMK2_015198</name>
</gene>
<dbReference type="AlphaFoldDB" id="A0ABD3V468"/>
<keyword evidence="2" id="KW-1185">Reference proteome</keyword>
<evidence type="ECO:0000313" key="2">
    <source>
        <dbReference type="Proteomes" id="UP001634394"/>
    </source>
</evidence>
<dbReference type="Proteomes" id="UP001634394">
    <property type="component" value="Unassembled WGS sequence"/>
</dbReference>
<organism evidence="1 2">
    <name type="scientific">Sinanodonta woodiana</name>
    <name type="common">Chinese pond mussel</name>
    <name type="synonym">Anodonta woodiana</name>
    <dbReference type="NCBI Taxonomy" id="1069815"/>
    <lineage>
        <taxon>Eukaryota</taxon>
        <taxon>Metazoa</taxon>
        <taxon>Spiralia</taxon>
        <taxon>Lophotrochozoa</taxon>
        <taxon>Mollusca</taxon>
        <taxon>Bivalvia</taxon>
        <taxon>Autobranchia</taxon>
        <taxon>Heteroconchia</taxon>
        <taxon>Palaeoheterodonta</taxon>
        <taxon>Unionida</taxon>
        <taxon>Unionoidea</taxon>
        <taxon>Unionidae</taxon>
        <taxon>Unioninae</taxon>
        <taxon>Sinanodonta</taxon>
    </lineage>
</organism>
<proteinExistence type="predicted"/>
<sequence>MATGGEGQVRYSLVKERKIPLENVHETPLYSSIVICQDKIIVVDNNDGKVRIHRRHDGKLLDMLDTDSTPRDICLMDATTICVLHRDGLIEMASIKSEDMSPVFTRMKSFRLDGVFDEYHSVVRVHDNIVVVGVKQDNKCWCMASLDDGHVDTIHRICKESSWSYVTTKDNIIYISCYVGGGDDTGVYGFDILNPSQCKYKYKHKRLRWPTSIVINEVGNIFVGNGDFDRYIHQLTSSCQPVAIFSRGIPGHLLAMFWDNGRLYVTRWWSRDITVFRHVHHGNRNESEVLLSDEGTQASSVESAIQISQGNV</sequence>
<comment type="caution">
    <text evidence="1">The sequence shown here is derived from an EMBL/GenBank/DDBJ whole genome shotgun (WGS) entry which is preliminary data.</text>
</comment>
<protein>
    <submittedName>
        <fullName evidence="1">Uncharacterized protein</fullName>
    </submittedName>
</protein>
<name>A0ABD3V468_SINWO</name>
<dbReference type="SUPFAM" id="SSF63829">
    <property type="entry name" value="Calcium-dependent phosphotriesterase"/>
    <property type="match status" value="1"/>
</dbReference>